<sequence>MVKCPRCGYENDSESLYCAKCTYLLKDPENNVKTTMKKRNNSWNMSIGKKIIVVIGIIVIAFLLFSFVYEHSQPSKNDTLNVVSDDGSNLQSSAYPYKAKIIYDGSWYSKMGDPNYLVSKSGWQTQSFTLDCASWDKVSVFAQKEDYGEGNLTVQILRDGKVVAENTTSEVFGSVSIEYN</sequence>
<dbReference type="AlphaFoldDB" id="A0A166C325"/>
<organism evidence="2 3">
    <name type="scientific">Methanobrevibacter oralis</name>
    <dbReference type="NCBI Taxonomy" id="66851"/>
    <lineage>
        <taxon>Archaea</taxon>
        <taxon>Methanobacteriati</taxon>
        <taxon>Methanobacteriota</taxon>
        <taxon>Methanomada group</taxon>
        <taxon>Methanobacteria</taxon>
        <taxon>Methanobacteriales</taxon>
        <taxon>Methanobacteriaceae</taxon>
        <taxon>Methanobrevibacter</taxon>
    </lineage>
</organism>
<dbReference type="STRING" id="66851.MBORA_01580"/>
<dbReference type="Proteomes" id="UP000077428">
    <property type="component" value="Unassembled WGS sequence"/>
</dbReference>
<feature type="transmembrane region" description="Helical" evidence="1">
    <location>
        <begin position="47"/>
        <end position="69"/>
    </location>
</feature>
<keyword evidence="1" id="KW-0812">Transmembrane</keyword>
<keyword evidence="1" id="KW-1133">Transmembrane helix</keyword>
<dbReference type="RefSeq" id="WP_042694306.1">
    <property type="nucleotide sequence ID" value="NZ_CABMAB010000035.1"/>
</dbReference>
<keyword evidence="3" id="KW-1185">Reference proteome</keyword>
<dbReference type="PATRIC" id="fig|66851.6.peg.199"/>
<evidence type="ECO:0008006" key="4">
    <source>
        <dbReference type="Google" id="ProtNLM"/>
    </source>
</evidence>
<proteinExistence type="predicted"/>
<evidence type="ECO:0000313" key="2">
    <source>
        <dbReference type="EMBL" id="KZX14080.1"/>
    </source>
</evidence>
<reference evidence="3" key="1">
    <citation type="journal article" date="2016" name="Genome Announc.">
        <title>Draft Genome Sequences of Methanobrevibacter curvatus DSM11111, Methanobrevibacter cuticularis DSM11139, Methanobrevibacter filiformis DSM11501, and Methanobrevibacter oralis DSM7256.</title>
        <authorList>
            <person name="Poehlein A."/>
            <person name="Seedorf H."/>
        </authorList>
    </citation>
    <scope>NUCLEOTIDE SEQUENCE [LARGE SCALE GENOMIC DNA]</scope>
    <source>
        <strain evidence="3">DSM 7256 / JCM 30027 / ZR</strain>
    </source>
</reference>
<gene>
    <name evidence="2" type="ORF">MBORA_01580</name>
</gene>
<evidence type="ECO:0000256" key="1">
    <source>
        <dbReference type="SAM" id="Phobius"/>
    </source>
</evidence>
<keyword evidence="1" id="KW-0472">Membrane</keyword>
<accession>A0A166C325</accession>
<protein>
    <recommendedName>
        <fullName evidence="4">Zinc-ribbon domain-containing protein</fullName>
    </recommendedName>
</protein>
<dbReference type="OrthoDB" id="78092at2157"/>
<comment type="caution">
    <text evidence="2">The sequence shown here is derived from an EMBL/GenBank/DDBJ whole genome shotgun (WGS) entry which is preliminary data.</text>
</comment>
<name>A0A166C325_METOA</name>
<evidence type="ECO:0000313" key="3">
    <source>
        <dbReference type="Proteomes" id="UP000077428"/>
    </source>
</evidence>
<dbReference type="EMBL" id="LWMU01000033">
    <property type="protein sequence ID" value="KZX14080.1"/>
    <property type="molecule type" value="Genomic_DNA"/>
</dbReference>